<keyword evidence="3" id="KW-0560">Oxidoreductase</keyword>
<evidence type="ECO:0000256" key="2">
    <source>
        <dbReference type="ARBA" id="ARBA00022857"/>
    </source>
</evidence>
<dbReference type="SUPFAM" id="SSF51735">
    <property type="entry name" value="NAD(P)-binding Rossmann-fold domains"/>
    <property type="match status" value="1"/>
</dbReference>
<dbReference type="InterPro" id="IPR002347">
    <property type="entry name" value="SDR_fam"/>
</dbReference>
<dbReference type="GO" id="GO:0016491">
    <property type="term" value="F:oxidoreductase activity"/>
    <property type="evidence" value="ECO:0007669"/>
    <property type="project" value="UniProtKB-KW"/>
</dbReference>
<accession>A0A9P4RB39</accession>
<protein>
    <submittedName>
        <fullName evidence="4">Short chain dehydrogenase/ reductase</fullName>
    </submittedName>
</protein>
<organism evidence="4 5">
    <name type="scientific">Polyplosphaeria fusca</name>
    <dbReference type="NCBI Taxonomy" id="682080"/>
    <lineage>
        <taxon>Eukaryota</taxon>
        <taxon>Fungi</taxon>
        <taxon>Dikarya</taxon>
        <taxon>Ascomycota</taxon>
        <taxon>Pezizomycotina</taxon>
        <taxon>Dothideomycetes</taxon>
        <taxon>Pleosporomycetidae</taxon>
        <taxon>Pleosporales</taxon>
        <taxon>Tetraplosphaeriaceae</taxon>
        <taxon>Polyplosphaeria</taxon>
    </lineage>
</organism>
<dbReference type="Proteomes" id="UP000799444">
    <property type="component" value="Unassembled WGS sequence"/>
</dbReference>
<dbReference type="InterPro" id="IPR020904">
    <property type="entry name" value="Sc_DH/Rdtase_CS"/>
</dbReference>
<keyword evidence="2" id="KW-0521">NADP</keyword>
<sequence length="253" mass="26932">MSGLKDKVIAVTGAASGIGRATCELLATKGSLLSLADTDKGAVEHFAKQMTEKGVAVLWRQVDVRKREEVEAWICDTVKHFDKPLDGAVNLAGIAGQLGRVRDHDATDYEAVFSVNVQGTFNCMSAELRNMRVAEGDVGGGSIVNAASITGLVGKPSCSVYCASKFAVIGITKAAAREEMESRIRVNAIAPGFVETPMMAKLDAELGFQLPNDNVLGRRARPDEIAKLIAFLLSEDSSYTTGSVYRIDGGMLC</sequence>
<dbReference type="PANTHER" id="PTHR24321:SF8">
    <property type="entry name" value="ESTRADIOL 17-BETA-DEHYDROGENASE 8-RELATED"/>
    <property type="match status" value="1"/>
</dbReference>
<evidence type="ECO:0000256" key="1">
    <source>
        <dbReference type="ARBA" id="ARBA00006484"/>
    </source>
</evidence>
<proteinExistence type="inferred from homology"/>
<dbReference type="PANTHER" id="PTHR24321">
    <property type="entry name" value="DEHYDROGENASES, SHORT CHAIN"/>
    <property type="match status" value="1"/>
</dbReference>
<dbReference type="Pfam" id="PF13561">
    <property type="entry name" value="adh_short_C2"/>
    <property type="match status" value="1"/>
</dbReference>
<dbReference type="AlphaFoldDB" id="A0A9P4RB39"/>
<comment type="similarity">
    <text evidence="1">Belongs to the short-chain dehydrogenases/reductases (SDR) family.</text>
</comment>
<gene>
    <name evidence="4" type="ORF">EJ04DRAFT_263732</name>
</gene>
<dbReference type="InterPro" id="IPR036291">
    <property type="entry name" value="NAD(P)-bd_dom_sf"/>
</dbReference>
<comment type="caution">
    <text evidence="4">The sequence shown here is derived from an EMBL/GenBank/DDBJ whole genome shotgun (WGS) entry which is preliminary data.</text>
</comment>
<evidence type="ECO:0000313" key="4">
    <source>
        <dbReference type="EMBL" id="KAF2740014.1"/>
    </source>
</evidence>
<name>A0A9P4RB39_9PLEO</name>
<keyword evidence="5" id="KW-1185">Reference proteome</keyword>
<dbReference type="PROSITE" id="PS00061">
    <property type="entry name" value="ADH_SHORT"/>
    <property type="match status" value="1"/>
</dbReference>
<dbReference type="OrthoDB" id="1669814at2759"/>
<dbReference type="PRINTS" id="PR00081">
    <property type="entry name" value="GDHRDH"/>
</dbReference>
<dbReference type="EMBL" id="ML996102">
    <property type="protein sequence ID" value="KAF2740014.1"/>
    <property type="molecule type" value="Genomic_DNA"/>
</dbReference>
<dbReference type="Gene3D" id="3.40.50.720">
    <property type="entry name" value="NAD(P)-binding Rossmann-like Domain"/>
    <property type="match status" value="1"/>
</dbReference>
<evidence type="ECO:0000313" key="5">
    <source>
        <dbReference type="Proteomes" id="UP000799444"/>
    </source>
</evidence>
<dbReference type="PRINTS" id="PR00080">
    <property type="entry name" value="SDRFAMILY"/>
</dbReference>
<dbReference type="FunFam" id="3.40.50.720:FF:000084">
    <property type="entry name" value="Short-chain dehydrogenase reductase"/>
    <property type="match status" value="1"/>
</dbReference>
<evidence type="ECO:0000256" key="3">
    <source>
        <dbReference type="ARBA" id="ARBA00023002"/>
    </source>
</evidence>
<reference evidence="4" key="1">
    <citation type="journal article" date="2020" name="Stud. Mycol.">
        <title>101 Dothideomycetes genomes: a test case for predicting lifestyles and emergence of pathogens.</title>
        <authorList>
            <person name="Haridas S."/>
            <person name="Albert R."/>
            <person name="Binder M."/>
            <person name="Bloem J."/>
            <person name="Labutti K."/>
            <person name="Salamov A."/>
            <person name="Andreopoulos B."/>
            <person name="Baker S."/>
            <person name="Barry K."/>
            <person name="Bills G."/>
            <person name="Bluhm B."/>
            <person name="Cannon C."/>
            <person name="Castanera R."/>
            <person name="Culley D."/>
            <person name="Daum C."/>
            <person name="Ezra D."/>
            <person name="Gonzalez J."/>
            <person name="Henrissat B."/>
            <person name="Kuo A."/>
            <person name="Liang C."/>
            <person name="Lipzen A."/>
            <person name="Lutzoni F."/>
            <person name="Magnuson J."/>
            <person name="Mondo S."/>
            <person name="Nolan M."/>
            <person name="Ohm R."/>
            <person name="Pangilinan J."/>
            <person name="Park H.-J."/>
            <person name="Ramirez L."/>
            <person name="Alfaro M."/>
            <person name="Sun H."/>
            <person name="Tritt A."/>
            <person name="Yoshinaga Y."/>
            <person name="Zwiers L.-H."/>
            <person name="Turgeon B."/>
            <person name="Goodwin S."/>
            <person name="Spatafora J."/>
            <person name="Crous P."/>
            <person name="Grigoriev I."/>
        </authorList>
    </citation>
    <scope>NUCLEOTIDE SEQUENCE</scope>
    <source>
        <strain evidence="4">CBS 125425</strain>
    </source>
</reference>
<dbReference type="CDD" id="cd05233">
    <property type="entry name" value="SDR_c"/>
    <property type="match status" value="1"/>
</dbReference>